<proteinExistence type="inferred from homology"/>
<sequence>MSAIAMDMYRIRRTVSEMLKDRGYVIPQDPEYEEEVDDLEVFNEVFHTAQGDAVCVVYCDGNIGIDKIKRIKNKHTIMVYSGNVTSSARSAIGMMYLSEGARVETFSFSELRNNKTKHTLVPKHELLSESEARDFFKRYGMPANPKIKTTDAIAKYYGAQAKDVFKITRRSGEITYRVVI</sequence>
<reference evidence="5" key="1">
    <citation type="journal article" date="2020" name="Nature">
        <title>Giant virus diversity and host interactions through global metagenomics.</title>
        <authorList>
            <person name="Schulz F."/>
            <person name="Roux S."/>
            <person name="Paez-Espino D."/>
            <person name="Jungbluth S."/>
            <person name="Walsh D.A."/>
            <person name="Denef V.J."/>
            <person name="McMahon K.D."/>
            <person name="Konstantinidis K.T."/>
            <person name="Eloe-Fadrosh E.A."/>
            <person name="Kyrpides N.C."/>
            <person name="Woyke T."/>
        </authorList>
    </citation>
    <scope>NUCLEOTIDE SEQUENCE</scope>
    <source>
        <strain evidence="5">GVMAG-S-1029409-49</strain>
    </source>
</reference>
<dbReference type="GO" id="GO:0042797">
    <property type="term" value="P:tRNA transcription by RNA polymerase III"/>
    <property type="evidence" value="ECO:0007669"/>
    <property type="project" value="TreeGrafter"/>
</dbReference>
<dbReference type="Gene3D" id="3.40.1340.10">
    <property type="entry name" value="RNA polymerase, Rpb5, N-terminal domain"/>
    <property type="match status" value="1"/>
</dbReference>
<evidence type="ECO:0000259" key="3">
    <source>
        <dbReference type="Pfam" id="PF01191"/>
    </source>
</evidence>
<comment type="similarity">
    <text evidence="2">Belongs to the archaeal Rpo5/eukaryotic RPB5 RNA polymerase subunit family.</text>
</comment>
<accession>A0A6C0M207</accession>
<dbReference type="InterPro" id="IPR000783">
    <property type="entry name" value="RNA_pol_subH/Rpb5_C"/>
</dbReference>
<dbReference type="Pfam" id="PF01191">
    <property type="entry name" value="RNA_pol_Rpb5_C"/>
    <property type="match status" value="1"/>
</dbReference>
<keyword evidence="1" id="KW-0804">Transcription</keyword>
<dbReference type="InterPro" id="IPR036710">
    <property type="entry name" value="RNA_pol_Rpb5_N_sf"/>
</dbReference>
<feature type="domain" description="RNA polymerase Rpb5 N-terminal" evidence="4">
    <location>
        <begin position="8"/>
        <end position="51"/>
    </location>
</feature>
<protein>
    <recommendedName>
        <fullName evidence="6">RNA polymerase subunit H/Rpb5 C-terminal domain-containing protein</fullName>
    </recommendedName>
</protein>
<organism evidence="5">
    <name type="scientific">viral metagenome</name>
    <dbReference type="NCBI Taxonomy" id="1070528"/>
    <lineage>
        <taxon>unclassified sequences</taxon>
        <taxon>metagenomes</taxon>
        <taxon>organismal metagenomes</taxon>
    </lineage>
</organism>
<feature type="domain" description="RNA polymerase subunit H/Rpb5 C-terminal" evidence="3">
    <location>
        <begin position="114"/>
        <end position="179"/>
    </location>
</feature>
<dbReference type="EMBL" id="MN740609">
    <property type="protein sequence ID" value="QHU35542.1"/>
    <property type="molecule type" value="Genomic_DNA"/>
</dbReference>
<evidence type="ECO:0000256" key="1">
    <source>
        <dbReference type="ARBA" id="ARBA00023163"/>
    </source>
</evidence>
<dbReference type="SUPFAM" id="SSF53036">
    <property type="entry name" value="Eukaryotic RPB5 N-terminal domain"/>
    <property type="match status" value="1"/>
</dbReference>
<evidence type="ECO:0000313" key="5">
    <source>
        <dbReference type="EMBL" id="QHU35542.1"/>
    </source>
</evidence>
<evidence type="ECO:0000259" key="4">
    <source>
        <dbReference type="Pfam" id="PF03871"/>
    </source>
</evidence>
<dbReference type="Pfam" id="PF03871">
    <property type="entry name" value="RNA_pol_Rpb5_N"/>
    <property type="match status" value="1"/>
</dbReference>
<name>A0A6C0M207_9ZZZZ</name>
<dbReference type="GO" id="GO:0006366">
    <property type="term" value="P:transcription by RNA polymerase II"/>
    <property type="evidence" value="ECO:0007669"/>
    <property type="project" value="TreeGrafter"/>
</dbReference>
<dbReference type="GO" id="GO:0005665">
    <property type="term" value="C:RNA polymerase II, core complex"/>
    <property type="evidence" value="ECO:0007669"/>
    <property type="project" value="TreeGrafter"/>
</dbReference>
<dbReference type="GO" id="GO:0005736">
    <property type="term" value="C:RNA polymerase I complex"/>
    <property type="evidence" value="ECO:0007669"/>
    <property type="project" value="TreeGrafter"/>
</dbReference>
<dbReference type="PANTHER" id="PTHR10535:SF0">
    <property type="entry name" value="DNA-DIRECTED RNA POLYMERASES I, II, AND III SUBUNIT RPABC1"/>
    <property type="match status" value="1"/>
</dbReference>
<dbReference type="SUPFAM" id="SSF55287">
    <property type="entry name" value="RPB5-like RNA polymerase subunit"/>
    <property type="match status" value="1"/>
</dbReference>
<dbReference type="GO" id="GO:0003899">
    <property type="term" value="F:DNA-directed RNA polymerase activity"/>
    <property type="evidence" value="ECO:0007669"/>
    <property type="project" value="InterPro"/>
</dbReference>
<dbReference type="InterPro" id="IPR014381">
    <property type="entry name" value="Arch_Rpo5/euc_Rpb5"/>
</dbReference>
<dbReference type="PIRSF" id="PIRSF000747">
    <property type="entry name" value="RPB5"/>
    <property type="match status" value="1"/>
</dbReference>
<dbReference type="GO" id="GO:0006362">
    <property type="term" value="P:transcription elongation by RNA polymerase I"/>
    <property type="evidence" value="ECO:0007669"/>
    <property type="project" value="TreeGrafter"/>
</dbReference>
<dbReference type="GO" id="GO:0003677">
    <property type="term" value="F:DNA binding"/>
    <property type="evidence" value="ECO:0007669"/>
    <property type="project" value="InterPro"/>
</dbReference>
<dbReference type="AlphaFoldDB" id="A0A6C0M207"/>
<evidence type="ECO:0008006" key="6">
    <source>
        <dbReference type="Google" id="ProtNLM"/>
    </source>
</evidence>
<dbReference type="InterPro" id="IPR035913">
    <property type="entry name" value="RPB5-like_sf"/>
</dbReference>
<dbReference type="PANTHER" id="PTHR10535">
    <property type="entry name" value="DNA-DIRECTED RNA POLYMERASES I, II, AND III SUBUNIT RPABC1"/>
    <property type="match status" value="1"/>
</dbReference>
<dbReference type="InterPro" id="IPR005571">
    <property type="entry name" value="RNA_pol_Rpb5_N"/>
</dbReference>
<dbReference type="Gene3D" id="3.90.940.20">
    <property type="entry name" value="RPB5-like RNA polymerase subunit"/>
    <property type="match status" value="1"/>
</dbReference>
<evidence type="ECO:0000256" key="2">
    <source>
        <dbReference type="ARBA" id="ARBA00025765"/>
    </source>
</evidence>
<dbReference type="GO" id="GO:0005666">
    <property type="term" value="C:RNA polymerase III complex"/>
    <property type="evidence" value="ECO:0007669"/>
    <property type="project" value="TreeGrafter"/>
</dbReference>